<dbReference type="Gene3D" id="3.40.50.10540">
    <property type="entry name" value="Crotonobetainyl-coa:carnitine coa-transferase, domain 1"/>
    <property type="match status" value="1"/>
</dbReference>
<dbReference type="PANTHER" id="PTHR48228:SF5">
    <property type="entry name" value="ALPHA-METHYLACYL-COA RACEMASE"/>
    <property type="match status" value="1"/>
</dbReference>
<dbReference type="InterPro" id="IPR050509">
    <property type="entry name" value="CoA-transferase_III"/>
</dbReference>
<protein>
    <recommendedName>
        <fullName evidence="2">CoA transferase</fullName>
    </recommendedName>
</protein>
<sequence>MLKLLDGVRVLSMAWQYPGPYCTLLLADMGAEVIVIERPDIGDPARLLPDFFQAINRNKKSLSLNLQSDKGREICYKLVERADVFLEGFRPGIAQKLGVNHEILRKLKPSLIYVSISGYGQDGPYINWAGHDISYQGVAGMLAEIPN</sequence>
<dbReference type="EMBL" id="BARV01024105">
    <property type="protein sequence ID" value="GAI44286.1"/>
    <property type="molecule type" value="Genomic_DNA"/>
</dbReference>
<proteinExistence type="predicted"/>
<feature type="non-terminal residue" evidence="1">
    <location>
        <position position="147"/>
    </location>
</feature>
<dbReference type="InterPro" id="IPR023606">
    <property type="entry name" value="CoA-Trfase_III_dom_1_sf"/>
</dbReference>
<reference evidence="1" key="1">
    <citation type="journal article" date="2014" name="Front. Microbiol.">
        <title>High frequency of phylogenetically diverse reductive dehalogenase-homologous genes in deep subseafloor sedimentary metagenomes.</title>
        <authorList>
            <person name="Kawai M."/>
            <person name="Futagami T."/>
            <person name="Toyoda A."/>
            <person name="Takaki Y."/>
            <person name="Nishi S."/>
            <person name="Hori S."/>
            <person name="Arai W."/>
            <person name="Tsubouchi T."/>
            <person name="Morono Y."/>
            <person name="Uchiyama I."/>
            <person name="Ito T."/>
            <person name="Fujiyama A."/>
            <person name="Inagaki F."/>
            <person name="Takami H."/>
        </authorList>
    </citation>
    <scope>NUCLEOTIDE SEQUENCE</scope>
    <source>
        <strain evidence="1">Expedition CK06-06</strain>
    </source>
</reference>
<dbReference type="SUPFAM" id="SSF89796">
    <property type="entry name" value="CoA-transferase family III (CaiB/BaiF)"/>
    <property type="match status" value="1"/>
</dbReference>
<dbReference type="GO" id="GO:0003824">
    <property type="term" value="F:catalytic activity"/>
    <property type="evidence" value="ECO:0007669"/>
    <property type="project" value="InterPro"/>
</dbReference>
<organism evidence="1">
    <name type="scientific">marine sediment metagenome</name>
    <dbReference type="NCBI Taxonomy" id="412755"/>
    <lineage>
        <taxon>unclassified sequences</taxon>
        <taxon>metagenomes</taxon>
        <taxon>ecological metagenomes</taxon>
    </lineage>
</organism>
<comment type="caution">
    <text evidence="1">The sequence shown here is derived from an EMBL/GenBank/DDBJ whole genome shotgun (WGS) entry which is preliminary data.</text>
</comment>
<accession>X1PP47</accession>
<dbReference type="InterPro" id="IPR003673">
    <property type="entry name" value="CoA-Trfase_fam_III"/>
</dbReference>
<evidence type="ECO:0000313" key="1">
    <source>
        <dbReference type="EMBL" id="GAI44286.1"/>
    </source>
</evidence>
<name>X1PP47_9ZZZZ</name>
<gene>
    <name evidence="1" type="ORF">S06H3_39405</name>
</gene>
<evidence type="ECO:0008006" key="2">
    <source>
        <dbReference type="Google" id="ProtNLM"/>
    </source>
</evidence>
<dbReference type="AlphaFoldDB" id="X1PP47"/>
<dbReference type="PANTHER" id="PTHR48228">
    <property type="entry name" value="SUCCINYL-COA--D-CITRAMALATE COA-TRANSFERASE"/>
    <property type="match status" value="1"/>
</dbReference>
<dbReference type="Pfam" id="PF02515">
    <property type="entry name" value="CoA_transf_3"/>
    <property type="match status" value="1"/>
</dbReference>